<dbReference type="EMBL" id="JAHXZJ010001119">
    <property type="protein sequence ID" value="KAH0555321.1"/>
    <property type="molecule type" value="Genomic_DNA"/>
</dbReference>
<keyword evidence="1" id="KW-0175">Coiled coil</keyword>
<proteinExistence type="predicted"/>
<reference evidence="2 3" key="1">
    <citation type="journal article" date="2021" name="J. Hered.">
        <title>A chromosome-level genome assembly of the parasitoid wasp, Cotesia glomerata (Hymenoptera: Braconidae).</title>
        <authorList>
            <person name="Pinto B.J."/>
            <person name="Weis J.J."/>
            <person name="Gamble T."/>
            <person name="Ode P.J."/>
            <person name="Paul R."/>
            <person name="Zaspel J.M."/>
        </authorList>
    </citation>
    <scope>NUCLEOTIDE SEQUENCE [LARGE SCALE GENOMIC DNA]</scope>
    <source>
        <strain evidence="2">CgM1</strain>
    </source>
</reference>
<dbReference type="AlphaFoldDB" id="A0AAV7IRS7"/>
<organism evidence="2 3">
    <name type="scientific">Cotesia glomerata</name>
    <name type="common">Lepidopteran parasitic wasp</name>
    <name type="synonym">Apanteles glomeratus</name>
    <dbReference type="NCBI Taxonomy" id="32391"/>
    <lineage>
        <taxon>Eukaryota</taxon>
        <taxon>Metazoa</taxon>
        <taxon>Ecdysozoa</taxon>
        <taxon>Arthropoda</taxon>
        <taxon>Hexapoda</taxon>
        <taxon>Insecta</taxon>
        <taxon>Pterygota</taxon>
        <taxon>Neoptera</taxon>
        <taxon>Endopterygota</taxon>
        <taxon>Hymenoptera</taxon>
        <taxon>Apocrita</taxon>
        <taxon>Ichneumonoidea</taxon>
        <taxon>Braconidae</taxon>
        <taxon>Microgastrinae</taxon>
        <taxon>Cotesia</taxon>
    </lineage>
</organism>
<keyword evidence="3" id="KW-1185">Reference proteome</keyword>
<dbReference type="Proteomes" id="UP000826195">
    <property type="component" value="Unassembled WGS sequence"/>
</dbReference>
<comment type="caution">
    <text evidence="2">The sequence shown here is derived from an EMBL/GenBank/DDBJ whole genome shotgun (WGS) entry which is preliminary data.</text>
</comment>
<name>A0AAV7IRS7_COTGL</name>
<feature type="coiled-coil region" evidence="1">
    <location>
        <begin position="33"/>
        <end position="64"/>
    </location>
</feature>
<gene>
    <name evidence="2" type="ORF">KQX54_017610</name>
</gene>
<protein>
    <submittedName>
        <fullName evidence="2">Uncharacterized protein</fullName>
    </submittedName>
</protein>
<evidence type="ECO:0000256" key="1">
    <source>
        <dbReference type="SAM" id="Coils"/>
    </source>
</evidence>
<evidence type="ECO:0000313" key="2">
    <source>
        <dbReference type="EMBL" id="KAH0555321.1"/>
    </source>
</evidence>
<evidence type="ECO:0000313" key="3">
    <source>
        <dbReference type="Proteomes" id="UP000826195"/>
    </source>
</evidence>
<sequence length="205" mass="24495">MYKKRKKTKIQSTDPWYNEACRTAKKQIWVNLKKFLKNKCEENKQLLKNSRKKLKETCNEEERKWREVLWKDLDKTQDMSQWWSKVNYFRGNKRSTPSENISVKQWKTHLEKILNSKNSTPDKYKHRRSNIEENVETAEIRDEDLDAEEARNLCSEKTVQVIQSLTENKYEADPDFLVKELLRGPPVRDTCSLIAAIERAGKRDE</sequence>
<accession>A0AAV7IRS7</accession>